<dbReference type="Proteomes" id="UP000706891">
    <property type="component" value="Unassembled WGS sequence"/>
</dbReference>
<protein>
    <submittedName>
        <fullName evidence="1">Uncharacterized protein</fullName>
    </submittedName>
</protein>
<accession>A0A939B6D3</accession>
<name>A0A939B6D3_9BACT</name>
<evidence type="ECO:0000313" key="2">
    <source>
        <dbReference type="Proteomes" id="UP000706891"/>
    </source>
</evidence>
<dbReference type="EMBL" id="JACJJG010000001">
    <property type="protein sequence ID" value="MBM6672415.1"/>
    <property type="molecule type" value="Genomic_DNA"/>
</dbReference>
<keyword evidence="2" id="KW-1185">Reference proteome</keyword>
<reference evidence="1" key="1">
    <citation type="submission" date="2020-08" db="EMBL/GenBank/DDBJ databases">
        <authorList>
            <person name="Cejkova D."/>
            <person name="Kubasova T."/>
            <person name="Jahodarova E."/>
            <person name="Rychlik I."/>
        </authorList>
    </citation>
    <scope>NUCLEOTIDE SEQUENCE</scope>
    <source>
        <strain evidence="1">An824</strain>
    </source>
</reference>
<evidence type="ECO:0000313" key="1">
    <source>
        <dbReference type="EMBL" id="MBM6672415.1"/>
    </source>
</evidence>
<sequence length="168" mass="19654">MIGKDIAIAALVRAFFKYYVTGILETQTDIDIQERFEPKNIKHVMLNHYEHISQHFNQEAFYAISRMNYEADEVELLIKDFITPETTDMDLVRFACRTDELYNVMVEEYKRNFTNLLAGCIETQEDHVKSYTRAPSLGEIDIDKAESIINRMATRAYELGKEELKVKN</sequence>
<comment type="caution">
    <text evidence="1">The sequence shown here is derived from an EMBL/GenBank/DDBJ whole genome shotgun (WGS) entry which is preliminary data.</text>
</comment>
<proteinExistence type="predicted"/>
<dbReference type="RefSeq" id="WP_205102832.1">
    <property type="nucleotide sequence ID" value="NZ_JACJJG010000001.1"/>
</dbReference>
<reference evidence="1" key="2">
    <citation type="journal article" date="2021" name="Sci. Rep.">
        <title>The distribution of antibiotic resistance genes in chicken gut microbiota commensals.</title>
        <authorList>
            <person name="Juricova H."/>
            <person name="Matiasovicova J."/>
            <person name="Kubasova T."/>
            <person name="Cejkova D."/>
            <person name="Rychlik I."/>
        </authorList>
    </citation>
    <scope>NUCLEOTIDE SEQUENCE</scope>
    <source>
        <strain evidence="1">An824</strain>
    </source>
</reference>
<dbReference type="AlphaFoldDB" id="A0A939B6D3"/>
<organism evidence="1 2">
    <name type="scientific">Marseilla massiliensis</name>
    <dbReference type="NCBI Taxonomy" id="1841864"/>
    <lineage>
        <taxon>Bacteria</taxon>
        <taxon>Pseudomonadati</taxon>
        <taxon>Bacteroidota</taxon>
        <taxon>Bacteroidia</taxon>
        <taxon>Bacteroidales</taxon>
        <taxon>Prevotellaceae</taxon>
        <taxon>Marseilla</taxon>
    </lineage>
</organism>
<gene>
    <name evidence="1" type="ORF">H6A34_00715</name>
</gene>